<dbReference type="Proteomes" id="UP000276128">
    <property type="component" value="Unassembled WGS sequence"/>
</dbReference>
<dbReference type="EMBL" id="RXHU01000068">
    <property type="protein sequence ID" value="RTE07019.1"/>
    <property type="molecule type" value="Genomic_DNA"/>
</dbReference>
<evidence type="ECO:0000259" key="1">
    <source>
        <dbReference type="Pfam" id="PF01869"/>
    </source>
</evidence>
<evidence type="ECO:0000313" key="3">
    <source>
        <dbReference type="Proteomes" id="UP000276128"/>
    </source>
</evidence>
<dbReference type="PANTHER" id="PTHR43190:SF3">
    <property type="entry name" value="N-ACETYL-D-GLUCOSAMINE KINASE"/>
    <property type="match status" value="1"/>
</dbReference>
<protein>
    <submittedName>
        <fullName evidence="2">ATPase</fullName>
    </submittedName>
</protein>
<organism evidence="2 3">
    <name type="scientific">Paenibacillus whitsoniae</name>
    <dbReference type="NCBI Taxonomy" id="2496558"/>
    <lineage>
        <taxon>Bacteria</taxon>
        <taxon>Bacillati</taxon>
        <taxon>Bacillota</taxon>
        <taxon>Bacilli</taxon>
        <taxon>Bacillales</taxon>
        <taxon>Paenibacillaceae</taxon>
        <taxon>Paenibacillus</taxon>
    </lineage>
</organism>
<dbReference type="Pfam" id="PF01869">
    <property type="entry name" value="BcrAD_BadFG"/>
    <property type="match status" value="1"/>
</dbReference>
<dbReference type="SUPFAM" id="SSF53067">
    <property type="entry name" value="Actin-like ATPase domain"/>
    <property type="match status" value="2"/>
</dbReference>
<dbReference type="InterPro" id="IPR052519">
    <property type="entry name" value="Euk-type_GlcNAc_Kinase"/>
</dbReference>
<dbReference type="Gene3D" id="3.30.420.40">
    <property type="match status" value="2"/>
</dbReference>
<proteinExistence type="predicted"/>
<reference evidence="2 3" key="1">
    <citation type="submission" date="2018-12" db="EMBL/GenBank/DDBJ databases">
        <title>Bacillus ochoae sp. nov., Paenibacillus whitsoniae sp. nov., Paenibacillus spiritus sp. nov. Isolated from the Mars Exploration Rover during spacecraft assembly.</title>
        <authorList>
            <person name="Seuylemezian A."/>
            <person name="Vaishampayan P."/>
        </authorList>
    </citation>
    <scope>NUCLEOTIDE SEQUENCE [LARGE SCALE GENOMIC DNA]</scope>
    <source>
        <strain evidence="2 3">MER 54</strain>
    </source>
</reference>
<comment type="caution">
    <text evidence="2">The sequence shown here is derived from an EMBL/GenBank/DDBJ whole genome shotgun (WGS) entry which is preliminary data.</text>
</comment>
<name>A0A3S0I8M7_9BACL</name>
<evidence type="ECO:0000313" key="2">
    <source>
        <dbReference type="EMBL" id="RTE07019.1"/>
    </source>
</evidence>
<feature type="domain" description="ATPase BadF/BadG/BcrA/BcrD type" evidence="1">
    <location>
        <begin position="12"/>
        <end position="306"/>
    </location>
</feature>
<sequence>MSRVENQSRVVIGIDGGGTHTRVMVADFEGCVLAYVERGASSIHKDVRAKENVQQAIVDALCEAGKQAGDVAALAAGVAGFDAKADLAWVEPLTDVPGLHCPRQHVNDAVVAHSGALLSEPGIIVVSGTGSIIVAVNEAGHHIRNYDLHHYAASAARFLAYDATYEVLAGNAKEEDALLVEAMLRFWDVSTLDELAQLAAEGFIADPRERNRKFAELAPDLTDFAQMNIPLARLVCDRAVHQITVGVNMLAAYFLESEVKVALVGSVVNSAYFGQQLALRLEQGKRKKLRLISPAFSPAAGAVLLALKERGVEITPRLLANLGANSEAQYA</sequence>
<dbReference type="InterPro" id="IPR043129">
    <property type="entry name" value="ATPase_NBD"/>
</dbReference>
<dbReference type="AlphaFoldDB" id="A0A3S0I8M7"/>
<dbReference type="InterPro" id="IPR002731">
    <property type="entry name" value="ATPase_BadF"/>
</dbReference>
<keyword evidence="3" id="KW-1185">Reference proteome</keyword>
<gene>
    <name evidence="2" type="ORF">EJQ19_21985</name>
</gene>
<accession>A0A3S0I8M7</accession>
<dbReference type="PANTHER" id="PTHR43190">
    <property type="entry name" value="N-ACETYL-D-GLUCOSAMINE KINASE"/>
    <property type="match status" value="1"/>
</dbReference>
<dbReference type="OrthoDB" id="9772633at2"/>